<evidence type="ECO:0000313" key="1">
    <source>
        <dbReference type="EMBL" id="GLQ92817.1"/>
    </source>
</evidence>
<comment type="caution">
    <text evidence="1">The sequence shown here is derived from an EMBL/GenBank/DDBJ whole genome shotgun (WGS) entry which is preliminary data.</text>
</comment>
<sequence>MQRFLAVYIGTEASMNESGWNALSESARQKREKAGLAAWKKWVEANQDSIVEIGAPVGKTLRTSKRGIEKTKNELAGFTVVQAESHEDAAKLFEGHPHFTLFPGDSIEIMPCLPVPG</sequence>
<keyword evidence="2" id="KW-1185">Reference proteome</keyword>
<accession>A0ABQ5XN77</accession>
<organism evidence="1 2">
    <name type="scientific">Dyella acidisoli</name>
    <dbReference type="NCBI Taxonomy" id="1867834"/>
    <lineage>
        <taxon>Bacteria</taxon>
        <taxon>Pseudomonadati</taxon>
        <taxon>Pseudomonadota</taxon>
        <taxon>Gammaproteobacteria</taxon>
        <taxon>Lysobacterales</taxon>
        <taxon>Rhodanobacteraceae</taxon>
        <taxon>Dyella</taxon>
    </lineage>
</organism>
<dbReference type="RefSeq" id="WP_284320552.1">
    <property type="nucleotide sequence ID" value="NZ_BSOB01000013.1"/>
</dbReference>
<protein>
    <recommendedName>
        <fullName evidence="3">YCII-related domain-containing protein</fullName>
    </recommendedName>
</protein>
<dbReference type="Proteomes" id="UP001156670">
    <property type="component" value="Unassembled WGS sequence"/>
</dbReference>
<evidence type="ECO:0000313" key="2">
    <source>
        <dbReference type="Proteomes" id="UP001156670"/>
    </source>
</evidence>
<evidence type="ECO:0008006" key="3">
    <source>
        <dbReference type="Google" id="ProtNLM"/>
    </source>
</evidence>
<gene>
    <name evidence="1" type="ORF">GCM10007901_17680</name>
</gene>
<proteinExistence type="predicted"/>
<dbReference type="Gene3D" id="3.30.70.1060">
    <property type="entry name" value="Dimeric alpha+beta barrel"/>
    <property type="match status" value="1"/>
</dbReference>
<name>A0ABQ5XN77_9GAMM</name>
<dbReference type="EMBL" id="BSOB01000013">
    <property type="protein sequence ID" value="GLQ92817.1"/>
    <property type="molecule type" value="Genomic_DNA"/>
</dbReference>
<reference evidence="2" key="1">
    <citation type="journal article" date="2019" name="Int. J. Syst. Evol. Microbiol.">
        <title>The Global Catalogue of Microorganisms (GCM) 10K type strain sequencing project: providing services to taxonomists for standard genome sequencing and annotation.</title>
        <authorList>
            <consortium name="The Broad Institute Genomics Platform"/>
            <consortium name="The Broad Institute Genome Sequencing Center for Infectious Disease"/>
            <person name="Wu L."/>
            <person name="Ma J."/>
        </authorList>
    </citation>
    <scope>NUCLEOTIDE SEQUENCE [LARGE SCALE GENOMIC DNA]</scope>
    <source>
        <strain evidence="2">NBRC 111980</strain>
    </source>
</reference>